<dbReference type="AlphaFoldDB" id="A0A3L7JUJ3"/>
<dbReference type="OrthoDB" id="2720396at2"/>
<evidence type="ECO:0000313" key="2">
    <source>
        <dbReference type="Proteomes" id="UP000276770"/>
    </source>
</evidence>
<dbReference type="Proteomes" id="UP000276770">
    <property type="component" value="Unassembled WGS sequence"/>
</dbReference>
<dbReference type="RefSeq" id="WP_121681991.1">
    <property type="nucleotide sequence ID" value="NZ_RCVZ01000015.1"/>
</dbReference>
<gene>
    <name evidence="1" type="ORF">D9X91_17715</name>
</gene>
<keyword evidence="2" id="KW-1185">Reference proteome</keyword>
<protein>
    <submittedName>
        <fullName evidence="1">Uncharacterized protein</fullName>
    </submittedName>
</protein>
<sequence length="311" mass="35628">MKSNEIEISRYDRENEESLQEAACWEDVHVDVLKMIKEGSRISSYTGKVAGELMGIATSWKNYFHPYCHYIAMKLSHDCDPSVANALLGQLESVLSSDIPMQTSIWESNLRLKLIYEQNGFYEMRKTFMPTLPLRNHRIGCNTTVPNGYILLTLQEVSEDICLKEKLIKLVKHTYEETHLANPVASLSLSRWEGLVFQNDLIKEGSYVLIKEGEPMVYSFLHHGEERIDTCELGWCGAVNHEHMEHLRLIVSLQLLFSKEYGFTFLQAEADTTDPFAMHILASFPFEHGAALLTFQKQCLDHGKQTSFDVK</sequence>
<reference evidence="1 2" key="1">
    <citation type="submission" date="2018-10" db="EMBL/GenBank/DDBJ databases">
        <title>Falsibacillus sp. genome draft.</title>
        <authorList>
            <person name="Shi S."/>
        </authorList>
    </citation>
    <scope>NUCLEOTIDE SEQUENCE [LARGE SCALE GENOMIC DNA]</scope>
    <source>
        <strain evidence="1 2">GY 10110</strain>
    </source>
</reference>
<proteinExistence type="predicted"/>
<accession>A0A3L7JUJ3</accession>
<organism evidence="1 2">
    <name type="scientific">Falsibacillus albus</name>
    <dbReference type="NCBI Taxonomy" id="2478915"/>
    <lineage>
        <taxon>Bacteria</taxon>
        <taxon>Bacillati</taxon>
        <taxon>Bacillota</taxon>
        <taxon>Bacilli</taxon>
        <taxon>Bacillales</taxon>
        <taxon>Bacillaceae</taxon>
        <taxon>Falsibacillus</taxon>
    </lineage>
</organism>
<evidence type="ECO:0000313" key="1">
    <source>
        <dbReference type="EMBL" id="RLQ93301.1"/>
    </source>
</evidence>
<name>A0A3L7JUJ3_9BACI</name>
<comment type="caution">
    <text evidence="1">The sequence shown here is derived from an EMBL/GenBank/DDBJ whole genome shotgun (WGS) entry which is preliminary data.</text>
</comment>
<dbReference type="EMBL" id="RCVZ01000015">
    <property type="protein sequence ID" value="RLQ93301.1"/>
    <property type="molecule type" value="Genomic_DNA"/>
</dbReference>